<feature type="compositionally biased region" description="Basic and acidic residues" evidence="1">
    <location>
        <begin position="70"/>
        <end position="90"/>
    </location>
</feature>
<evidence type="ECO:0000259" key="2">
    <source>
        <dbReference type="Pfam" id="PF24785"/>
    </source>
</evidence>
<dbReference type="EnsemblMetazoa" id="XM_038198570.1">
    <property type="protein sequence ID" value="XP_038054498.1"/>
    <property type="gene ID" value="LOC119726739"/>
</dbReference>
<proteinExistence type="predicted"/>
<dbReference type="AlphaFoldDB" id="A0A913ZRV0"/>
<dbReference type="OrthoDB" id="8560686at2759"/>
<dbReference type="GeneID" id="119726739"/>
<reference evidence="4" key="1">
    <citation type="submission" date="2022-11" db="UniProtKB">
        <authorList>
            <consortium name="EnsemblMetazoa"/>
        </authorList>
    </citation>
    <scope>IDENTIFICATION</scope>
</reference>
<dbReference type="InterPro" id="IPR057538">
    <property type="entry name" value="RXYLT1_C"/>
</dbReference>
<dbReference type="CTD" id="10329"/>
<evidence type="ECO:0000259" key="3">
    <source>
        <dbReference type="Pfam" id="PF24786"/>
    </source>
</evidence>
<feature type="region of interest" description="Disordered" evidence="1">
    <location>
        <begin position="69"/>
        <end position="92"/>
    </location>
</feature>
<evidence type="ECO:0000313" key="5">
    <source>
        <dbReference type="Proteomes" id="UP000887568"/>
    </source>
</evidence>
<sequence>MRPRLTLKRLSWLILSVYLLCTCYGAYVLLSQKASETSQSGKSYRKAEGLSDKLEDKVVPEPVTHKSLKLQRETETRQNLRETKDNHGKNVDISSSKENAIEIWSRAGVGQYTWEHILGASVEPRLGGVWSYGRKTEGNITFTFRMGPGVLPNKVPTEVENLLLVLNGRAPDKVEFTRTWLDYLDAFPQLRNVALMLIGSEQCDNDWVLPYMASRGGPLRFLLVVYDTPLVDDAEIYQWPLGVATYRGFPVVDSAGLNVRASRPYRCNFMGTIYPNSSRETLLRVIKKHNLGDYCYVRARESWEPAEKEETRLDYERILSQSDLTLSPVGLNTESYRIYEACSYGSVPVIEDVKTSGRCAREPLRLLKRFQAPFIFLKDWNQLPEILKEESRKTPQEIYQRREELLRWYDNFRAELKQVFLKTIQGSFFPT</sequence>
<dbReference type="Pfam" id="PF24786">
    <property type="entry name" value="RXYLT1_N"/>
    <property type="match status" value="1"/>
</dbReference>
<evidence type="ECO:0008006" key="6">
    <source>
        <dbReference type="Google" id="ProtNLM"/>
    </source>
</evidence>
<dbReference type="OMA" id="IVGRTHY"/>
<dbReference type="RefSeq" id="XP_038054498.1">
    <property type="nucleotide sequence ID" value="XM_038198570.1"/>
</dbReference>
<protein>
    <recommendedName>
        <fullName evidence="6">Transmembrane protein 5</fullName>
    </recommendedName>
</protein>
<dbReference type="GO" id="GO:0120053">
    <property type="term" value="F:ribitol beta-1,4-xylosyltransferase activity"/>
    <property type="evidence" value="ECO:0007669"/>
    <property type="project" value="InterPro"/>
</dbReference>
<dbReference type="GO" id="GO:0035269">
    <property type="term" value="P:protein O-linked glycosylation via mannose"/>
    <property type="evidence" value="ECO:0007669"/>
    <property type="project" value="InterPro"/>
</dbReference>
<organism evidence="4 5">
    <name type="scientific">Patiria miniata</name>
    <name type="common">Bat star</name>
    <name type="synonym">Asterina miniata</name>
    <dbReference type="NCBI Taxonomy" id="46514"/>
    <lineage>
        <taxon>Eukaryota</taxon>
        <taxon>Metazoa</taxon>
        <taxon>Echinodermata</taxon>
        <taxon>Eleutherozoa</taxon>
        <taxon>Asterozoa</taxon>
        <taxon>Asteroidea</taxon>
        <taxon>Valvatacea</taxon>
        <taxon>Valvatida</taxon>
        <taxon>Asterinidae</taxon>
        <taxon>Patiria</taxon>
    </lineage>
</organism>
<dbReference type="GO" id="GO:0005794">
    <property type="term" value="C:Golgi apparatus"/>
    <property type="evidence" value="ECO:0007669"/>
    <property type="project" value="TreeGrafter"/>
</dbReference>
<feature type="domain" description="RXYLT1 C-terminal" evidence="2">
    <location>
        <begin position="246"/>
        <end position="429"/>
    </location>
</feature>
<dbReference type="CDD" id="cd21099">
    <property type="entry name" value="RXYLT1-like"/>
    <property type="match status" value="1"/>
</dbReference>
<dbReference type="PANTHER" id="PTHR15576:SF1">
    <property type="entry name" value="RIBITOL-5-PHOSPHATE XYLOSYLTRANSFERASE 1"/>
    <property type="match status" value="1"/>
</dbReference>
<dbReference type="InterPro" id="IPR055286">
    <property type="entry name" value="RXYLT1-like"/>
</dbReference>
<feature type="domain" description="RXYLT1 N-terminal" evidence="3">
    <location>
        <begin position="101"/>
        <end position="240"/>
    </location>
</feature>
<evidence type="ECO:0000256" key="1">
    <source>
        <dbReference type="SAM" id="MobiDB-lite"/>
    </source>
</evidence>
<dbReference type="PANTHER" id="PTHR15576">
    <property type="entry name" value="RIBITOL-5-PHOSPHATE XYLOSYLTRANSFERASE 1"/>
    <property type="match status" value="1"/>
</dbReference>
<name>A0A913ZRV0_PATMI</name>
<dbReference type="InterPro" id="IPR057539">
    <property type="entry name" value="RXYLT1_N"/>
</dbReference>
<dbReference type="Pfam" id="PF24785">
    <property type="entry name" value="RXYLT1_C"/>
    <property type="match status" value="1"/>
</dbReference>
<keyword evidence="5" id="KW-1185">Reference proteome</keyword>
<evidence type="ECO:0000313" key="4">
    <source>
        <dbReference type="EnsemblMetazoa" id="XP_038054498.1"/>
    </source>
</evidence>
<accession>A0A913ZRV0</accession>
<dbReference type="Proteomes" id="UP000887568">
    <property type="component" value="Unplaced"/>
</dbReference>